<organism evidence="3 4">
    <name type="scientific">Carpediemonas membranifera</name>
    <dbReference type="NCBI Taxonomy" id="201153"/>
    <lineage>
        <taxon>Eukaryota</taxon>
        <taxon>Metamonada</taxon>
        <taxon>Carpediemonas-like organisms</taxon>
        <taxon>Carpediemonas</taxon>
    </lineage>
</organism>
<dbReference type="EMBL" id="JAHDYR010000038">
    <property type="protein sequence ID" value="KAG9392431.1"/>
    <property type="molecule type" value="Genomic_DNA"/>
</dbReference>
<evidence type="ECO:0000259" key="2">
    <source>
        <dbReference type="SMART" id="SM01349"/>
    </source>
</evidence>
<dbReference type="PANTHER" id="PTHR21567:SF87">
    <property type="entry name" value="CRESCERIN-LIKE PROTEIN CHE-12"/>
    <property type="match status" value="1"/>
</dbReference>
<gene>
    <name evidence="3" type="ORF">J8273_5421</name>
</gene>
<feature type="compositionally biased region" description="Polar residues" evidence="1">
    <location>
        <begin position="10"/>
        <end position="22"/>
    </location>
</feature>
<dbReference type="InterPro" id="IPR034085">
    <property type="entry name" value="TOG"/>
</dbReference>
<feature type="compositionally biased region" description="Polar residues" evidence="1">
    <location>
        <begin position="70"/>
        <end position="96"/>
    </location>
</feature>
<dbReference type="AlphaFoldDB" id="A0A8J6ARH1"/>
<dbReference type="InterPro" id="IPR011989">
    <property type="entry name" value="ARM-like"/>
</dbReference>
<dbReference type="GO" id="GO:0000226">
    <property type="term" value="P:microtubule cytoskeleton organization"/>
    <property type="evidence" value="ECO:0007669"/>
    <property type="project" value="TreeGrafter"/>
</dbReference>
<dbReference type="SUPFAM" id="SSF48371">
    <property type="entry name" value="ARM repeat"/>
    <property type="match status" value="1"/>
</dbReference>
<proteinExistence type="predicted"/>
<dbReference type="InterPro" id="IPR016024">
    <property type="entry name" value="ARM-type_fold"/>
</dbReference>
<dbReference type="GO" id="GO:0005881">
    <property type="term" value="C:cytoplasmic microtubule"/>
    <property type="evidence" value="ECO:0007669"/>
    <property type="project" value="TreeGrafter"/>
</dbReference>
<accession>A0A8J6ARH1</accession>
<dbReference type="GO" id="GO:0008017">
    <property type="term" value="F:microtubule binding"/>
    <property type="evidence" value="ECO:0007669"/>
    <property type="project" value="TreeGrafter"/>
</dbReference>
<dbReference type="SMART" id="SM01349">
    <property type="entry name" value="TOG"/>
    <property type="match status" value="1"/>
</dbReference>
<reference evidence="3" key="1">
    <citation type="submission" date="2021-05" db="EMBL/GenBank/DDBJ databases">
        <title>A free-living protist that lacks canonical eukaryotic 1 DNA replication and segregation systems.</title>
        <authorList>
            <person name="Salas-Leiva D.E."/>
            <person name="Tromer E.C."/>
            <person name="Curtis B.A."/>
            <person name="Jerlstrom-Hultqvist J."/>
            <person name="Kolisko M."/>
            <person name="Yi Z."/>
            <person name="Salas-Leiva J.S."/>
            <person name="Gallot-Lavallee L."/>
            <person name="Kops G.J.P.L."/>
            <person name="Archibald J.M."/>
            <person name="Simpson A.G.B."/>
            <person name="Roger A.J."/>
        </authorList>
    </citation>
    <scope>NUCLEOTIDE SEQUENCE</scope>
    <source>
        <strain evidence="3">BICM</strain>
    </source>
</reference>
<evidence type="ECO:0000313" key="3">
    <source>
        <dbReference type="EMBL" id="KAG9392431.1"/>
    </source>
</evidence>
<sequence>METPPGSNRGGSQPFQSQTEQHTPQDRLFSAQTLRQRRTSVSLLASGRRQSMSASATSSASRRNEILSMLRSNSKAPISAPTSPVVQRVTVSSTPDDGNGTVPGEMRSTMPELRSDTRKPVSAKHTLLTMTAPPVQPMRAEVSTISPPSASRAMQQPRKVVHSNATPTALDLDARPATQREPARVSIGTDLPSTPKTHRPTARRTPSRAAVVEERVDSPLLTPARDLKTALAGLEADGWEVQKDALVTVQRAAQHSIGVLLEFPELPRLFKLILATVDSLRSGVAKVALETLRDIYVACSGGQGRSSLFVRDKNTIVSTLNVALKRACVSNAFLTDRAHECLLAVASSARPDLVISGLLAGVRNRNASYRAHVAEALGQTIPRLPSVPASYQLGDIVKGVYSLVTDQSSATRTHGRACLMVLHTELGEAQFRETSKKYLNESQSHDLMRAARLAMQTEAVPAMKGGSWAAIG</sequence>
<dbReference type="Gene3D" id="1.25.10.10">
    <property type="entry name" value="Leucine-rich Repeat Variant"/>
    <property type="match status" value="1"/>
</dbReference>
<evidence type="ECO:0000256" key="1">
    <source>
        <dbReference type="SAM" id="MobiDB-lite"/>
    </source>
</evidence>
<comment type="caution">
    <text evidence="3">The sequence shown here is derived from an EMBL/GenBank/DDBJ whole genome shotgun (WGS) entry which is preliminary data.</text>
</comment>
<dbReference type="OrthoDB" id="63891at2759"/>
<feature type="domain" description="TOG" evidence="2">
    <location>
        <begin position="219"/>
        <end position="459"/>
    </location>
</feature>
<dbReference type="Proteomes" id="UP000717585">
    <property type="component" value="Unassembled WGS sequence"/>
</dbReference>
<evidence type="ECO:0000313" key="4">
    <source>
        <dbReference type="Proteomes" id="UP000717585"/>
    </source>
</evidence>
<name>A0A8J6ARH1_9EUKA</name>
<feature type="compositionally biased region" description="Polar residues" evidence="1">
    <location>
        <begin position="30"/>
        <end position="43"/>
    </location>
</feature>
<feature type="region of interest" description="Disordered" evidence="1">
    <location>
        <begin position="175"/>
        <end position="212"/>
    </location>
</feature>
<protein>
    <submittedName>
        <fullName evidence="3">Binding protein</fullName>
    </submittedName>
</protein>
<feature type="region of interest" description="Disordered" evidence="1">
    <location>
        <begin position="1"/>
        <end position="121"/>
    </location>
</feature>
<keyword evidence="4" id="KW-1185">Reference proteome</keyword>
<feature type="compositionally biased region" description="Low complexity" evidence="1">
    <location>
        <begin position="48"/>
        <end position="61"/>
    </location>
</feature>
<dbReference type="PANTHER" id="PTHR21567">
    <property type="entry name" value="CLASP"/>
    <property type="match status" value="1"/>
</dbReference>
<feature type="compositionally biased region" description="Basic residues" evidence="1">
    <location>
        <begin position="196"/>
        <end position="206"/>
    </location>
</feature>